<evidence type="ECO:0000256" key="6">
    <source>
        <dbReference type="SAM" id="Phobius"/>
    </source>
</evidence>
<keyword evidence="5" id="KW-0046">Antibiotic resistance</keyword>
<reference evidence="9" key="1">
    <citation type="journal article" date="2019" name="Int. J. Syst. Evol. Microbiol.">
        <title>The Global Catalogue of Microorganisms (GCM) 10K type strain sequencing project: providing services to taxonomists for standard genome sequencing and annotation.</title>
        <authorList>
            <consortium name="The Broad Institute Genomics Platform"/>
            <consortium name="The Broad Institute Genome Sequencing Center for Infectious Disease"/>
            <person name="Wu L."/>
            <person name="Ma J."/>
        </authorList>
    </citation>
    <scope>NUCLEOTIDE SEQUENCE [LARGE SCALE GENOMIC DNA]</scope>
    <source>
        <strain evidence="9">JCM 17388</strain>
    </source>
</reference>
<feature type="transmembrane region" description="Helical" evidence="6">
    <location>
        <begin position="97"/>
        <end position="119"/>
    </location>
</feature>
<dbReference type="Pfam" id="PF12698">
    <property type="entry name" value="ABC2_membrane_3"/>
    <property type="match status" value="1"/>
</dbReference>
<feature type="transmembrane region" description="Helical" evidence="6">
    <location>
        <begin position="159"/>
        <end position="177"/>
    </location>
</feature>
<dbReference type="PANTHER" id="PTHR43229:SF2">
    <property type="entry name" value="NODULATION PROTEIN J"/>
    <property type="match status" value="1"/>
</dbReference>
<feature type="transmembrane region" description="Helical" evidence="6">
    <location>
        <begin position="125"/>
        <end position="152"/>
    </location>
</feature>
<evidence type="ECO:0000256" key="5">
    <source>
        <dbReference type="ARBA" id="ARBA00023251"/>
    </source>
</evidence>
<evidence type="ECO:0000256" key="3">
    <source>
        <dbReference type="ARBA" id="ARBA00022989"/>
    </source>
</evidence>
<dbReference type="PIRSF" id="PIRSF006648">
    <property type="entry name" value="DrrB"/>
    <property type="match status" value="1"/>
</dbReference>
<dbReference type="InterPro" id="IPR000412">
    <property type="entry name" value="ABC_2_transport"/>
</dbReference>
<evidence type="ECO:0000259" key="7">
    <source>
        <dbReference type="Pfam" id="PF12698"/>
    </source>
</evidence>
<proteinExistence type="predicted"/>
<dbReference type="InterPro" id="IPR051784">
    <property type="entry name" value="Nod_factor_ABC_transporter"/>
</dbReference>
<keyword evidence="2 6" id="KW-0812">Transmembrane</keyword>
<feature type="transmembrane region" description="Helical" evidence="6">
    <location>
        <begin position="44"/>
        <end position="64"/>
    </location>
</feature>
<sequence>MLGYIRLEVTRIRRDPGYVIMGFAMPVTMYLIFTNLGVAGDDRVWAALYVMVNMAAFGAIGSAFNNGSGIAEDRTAGWLRQLRITPLAPVRVVAGKAATGVLVVLPVIAGVCLSAALLNGVRLEAWQWISIVLLLWVGSLPFTLLGLAFGYLFSGQTAAVLNIAANMTMAIVGGLWLPTEGFPSWLRAVAEWTPSFGYADLSRKVAFGEVPEVGTALTLTGWLVAFGLLAVYGYRRAGRVR</sequence>
<feature type="transmembrane region" description="Helical" evidence="6">
    <location>
        <begin position="18"/>
        <end position="38"/>
    </location>
</feature>
<protein>
    <submittedName>
        <fullName evidence="8">ABC transporter permease</fullName>
    </submittedName>
</protein>
<keyword evidence="4 6" id="KW-0472">Membrane</keyword>
<comment type="subcellular location">
    <subcellularLocation>
        <location evidence="1">Membrane</location>
        <topology evidence="1">Multi-pass membrane protein</topology>
    </subcellularLocation>
</comment>
<dbReference type="InterPro" id="IPR013525">
    <property type="entry name" value="ABC2_TM"/>
</dbReference>
<accession>A0ABP8B4Y8</accession>
<name>A0ABP8B4Y8_9ACTN</name>
<feature type="domain" description="ABC-2 type transporter transmembrane" evidence="7">
    <location>
        <begin position="46"/>
        <end position="230"/>
    </location>
</feature>
<organism evidence="8 9">
    <name type="scientific">Streptosporangium oxazolinicum</name>
    <dbReference type="NCBI Taxonomy" id="909287"/>
    <lineage>
        <taxon>Bacteria</taxon>
        <taxon>Bacillati</taxon>
        <taxon>Actinomycetota</taxon>
        <taxon>Actinomycetes</taxon>
        <taxon>Streptosporangiales</taxon>
        <taxon>Streptosporangiaceae</taxon>
        <taxon>Streptosporangium</taxon>
    </lineage>
</organism>
<evidence type="ECO:0000256" key="1">
    <source>
        <dbReference type="ARBA" id="ARBA00004141"/>
    </source>
</evidence>
<gene>
    <name evidence="8" type="ORF">GCM10022252_47900</name>
</gene>
<feature type="transmembrane region" description="Helical" evidence="6">
    <location>
        <begin position="213"/>
        <end position="234"/>
    </location>
</feature>
<keyword evidence="3 6" id="KW-1133">Transmembrane helix</keyword>
<evidence type="ECO:0000313" key="8">
    <source>
        <dbReference type="EMBL" id="GAA4198071.1"/>
    </source>
</evidence>
<keyword evidence="9" id="KW-1185">Reference proteome</keyword>
<dbReference type="EMBL" id="BAABAQ010000009">
    <property type="protein sequence ID" value="GAA4198071.1"/>
    <property type="molecule type" value="Genomic_DNA"/>
</dbReference>
<comment type="caution">
    <text evidence="8">The sequence shown here is derived from an EMBL/GenBank/DDBJ whole genome shotgun (WGS) entry which is preliminary data.</text>
</comment>
<dbReference type="PANTHER" id="PTHR43229">
    <property type="entry name" value="NODULATION PROTEIN J"/>
    <property type="match status" value="1"/>
</dbReference>
<dbReference type="RefSeq" id="WP_344920253.1">
    <property type="nucleotide sequence ID" value="NZ_BAABAQ010000009.1"/>
</dbReference>
<dbReference type="Proteomes" id="UP001501251">
    <property type="component" value="Unassembled WGS sequence"/>
</dbReference>
<evidence type="ECO:0000256" key="4">
    <source>
        <dbReference type="ARBA" id="ARBA00023136"/>
    </source>
</evidence>
<evidence type="ECO:0000256" key="2">
    <source>
        <dbReference type="ARBA" id="ARBA00022692"/>
    </source>
</evidence>
<evidence type="ECO:0000313" key="9">
    <source>
        <dbReference type="Proteomes" id="UP001501251"/>
    </source>
</evidence>